<reference evidence="1" key="1">
    <citation type="submission" date="2020-08" db="EMBL/GenBank/DDBJ databases">
        <title>Genome public.</title>
        <authorList>
            <person name="Liu C."/>
            <person name="Sun Q."/>
        </authorList>
    </citation>
    <scope>NUCLEOTIDE SEQUENCE</scope>
    <source>
        <strain evidence="1">H8</strain>
    </source>
</reference>
<proteinExistence type="predicted"/>
<keyword evidence="2" id="KW-1185">Reference proteome</keyword>
<evidence type="ECO:0000313" key="2">
    <source>
        <dbReference type="Proteomes" id="UP000611762"/>
    </source>
</evidence>
<sequence>MSIKKLIRKVTVTVNECEVAQSFTLEYFVLERETFVDGIGSNTYGIEVLKRSNPNSKTLKVEYRKIFDIFCTEAEATEAAFVLAENTVTPVSVCDIIEQFIGTDEFECEEYEVAAI</sequence>
<dbReference type="Proteomes" id="UP000611762">
    <property type="component" value="Unassembled WGS sequence"/>
</dbReference>
<dbReference type="Pfam" id="PF20124">
    <property type="entry name" value="DUF6514"/>
    <property type="match status" value="1"/>
</dbReference>
<organism evidence="1 2">
    <name type="scientific">Congzhengia minquanensis</name>
    <dbReference type="NCBI Taxonomy" id="2763657"/>
    <lineage>
        <taxon>Bacteria</taxon>
        <taxon>Bacillati</taxon>
        <taxon>Bacillota</taxon>
        <taxon>Clostridia</taxon>
        <taxon>Eubacteriales</taxon>
        <taxon>Oscillospiraceae</taxon>
        <taxon>Congzhengia</taxon>
    </lineage>
</organism>
<dbReference type="InterPro" id="IPR017016">
    <property type="entry name" value="UCP033595"/>
</dbReference>
<dbReference type="AlphaFoldDB" id="A0A926DM94"/>
<accession>A0A926DM94</accession>
<dbReference type="EMBL" id="JACRSU010000001">
    <property type="protein sequence ID" value="MBC8539819.1"/>
    <property type="molecule type" value="Genomic_DNA"/>
</dbReference>
<protein>
    <submittedName>
        <fullName evidence="1">Uncharacterized protein</fullName>
    </submittedName>
</protein>
<name>A0A926DM94_9FIRM</name>
<dbReference type="RefSeq" id="WP_249311014.1">
    <property type="nucleotide sequence ID" value="NZ_JACRSU010000001.1"/>
</dbReference>
<gene>
    <name evidence="1" type="ORF">H8698_02365</name>
</gene>
<evidence type="ECO:0000313" key="1">
    <source>
        <dbReference type="EMBL" id="MBC8539819.1"/>
    </source>
</evidence>
<comment type="caution">
    <text evidence="1">The sequence shown here is derived from an EMBL/GenBank/DDBJ whole genome shotgun (WGS) entry which is preliminary data.</text>
</comment>